<feature type="transmembrane region" description="Helical" evidence="7">
    <location>
        <begin position="457"/>
        <end position="478"/>
    </location>
</feature>
<comment type="similarity">
    <text evidence="2">Belongs to the major facilitator superfamily.</text>
</comment>
<keyword evidence="10" id="KW-1185">Reference proteome</keyword>
<feature type="transmembrane region" description="Helical" evidence="7">
    <location>
        <begin position="123"/>
        <end position="141"/>
    </location>
</feature>
<reference evidence="9 10" key="1">
    <citation type="submission" date="2015-04" db="EMBL/GenBank/DDBJ databases">
        <title>Complete genome sequence of Schizopora paradoxa KUC8140, a cosmopolitan wood degrader in East Asia.</title>
        <authorList>
            <consortium name="DOE Joint Genome Institute"/>
            <person name="Min B."/>
            <person name="Park H."/>
            <person name="Jang Y."/>
            <person name="Kim J.-J."/>
            <person name="Kim K.H."/>
            <person name="Pangilinan J."/>
            <person name="Lipzen A."/>
            <person name="Riley R."/>
            <person name="Grigoriev I.V."/>
            <person name="Spatafora J.W."/>
            <person name="Choi I.-G."/>
        </authorList>
    </citation>
    <scope>NUCLEOTIDE SEQUENCE [LARGE SCALE GENOMIC DNA]</scope>
    <source>
        <strain evidence="9 10">KUC8140</strain>
    </source>
</reference>
<accession>A0A0H2RZB7</accession>
<keyword evidence="5 7" id="KW-1133">Transmembrane helix</keyword>
<sequence length="486" mass="52454">MSSVIVETRLPVEPVTNIVTLPKIEDHDLDQASLDSPKVLAFTPEEGDIAEVSTPTQLPFVDATIVDSETNVKVSIQAPPTAAVPSRLQYTREAAAYLSFFLAGYNGGVTGTILPTIERAFHLSYSSVSLLFVSYCVGYLITAFASGRIIRKWGFGNVLVGSGFLMMLGIIINCAQRSSFPLMCFAFLVIGTGYSTQLGMCNSYFATLPRSFLKMGALHGTYCFGAFSSPLIASTFIARGIPYNLFYLTSLGLCIPSVAIFYLAFVRGEARYDTIPDEEVLVIVASSAQRPMKAPLKEALTSVEVWTLAIFLFFYVGAEESIGGWIVSYMLRLRGGSTESAAWVASGLYLGLAIGRVTLPVLNLLVGERRIVLIYIVIACALQAISWAVSSFTATAIATALVGLTVSTFYTASIHTASKLLPRRMHTSGMTLISSIGQSGSAVFPFIIGVISNKKGIWVMQPSVIALFVGQFVCWSLVPKIARRSD</sequence>
<dbReference type="FunFam" id="1.20.1250.20:FF:000286">
    <property type="entry name" value="MFS efflux transporter"/>
    <property type="match status" value="1"/>
</dbReference>
<dbReference type="STRING" id="27342.A0A0H2RZB7"/>
<evidence type="ECO:0000256" key="1">
    <source>
        <dbReference type="ARBA" id="ARBA00004127"/>
    </source>
</evidence>
<dbReference type="InParanoid" id="A0A0H2RZB7"/>
<feature type="transmembrane region" description="Helical" evidence="7">
    <location>
        <begin position="244"/>
        <end position="265"/>
    </location>
</feature>
<feature type="transmembrane region" description="Helical" evidence="7">
    <location>
        <begin position="178"/>
        <end position="196"/>
    </location>
</feature>
<proteinExistence type="inferred from homology"/>
<dbReference type="InterPro" id="IPR011701">
    <property type="entry name" value="MFS"/>
</dbReference>
<dbReference type="OrthoDB" id="413079at2759"/>
<dbReference type="PANTHER" id="PTHR23514:SF3">
    <property type="entry name" value="BYPASS OF STOP CODON PROTEIN 6"/>
    <property type="match status" value="1"/>
</dbReference>
<dbReference type="PROSITE" id="PS50850">
    <property type="entry name" value="MFS"/>
    <property type="match status" value="1"/>
</dbReference>
<keyword evidence="6 7" id="KW-0472">Membrane</keyword>
<dbReference type="EMBL" id="KQ085905">
    <property type="protein sequence ID" value="KLO17415.1"/>
    <property type="molecule type" value="Genomic_DNA"/>
</dbReference>
<dbReference type="InterPro" id="IPR036259">
    <property type="entry name" value="MFS_trans_sf"/>
</dbReference>
<evidence type="ECO:0000256" key="3">
    <source>
        <dbReference type="ARBA" id="ARBA00022448"/>
    </source>
</evidence>
<dbReference type="GO" id="GO:0012505">
    <property type="term" value="C:endomembrane system"/>
    <property type="evidence" value="ECO:0007669"/>
    <property type="project" value="UniProtKB-SubCell"/>
</dbReference>
<organism evidence="9 10">
    <name type="scientific">Schizopora paradoxa</name>
    <dbReference type="NCBI Taxonomy" id="27342"/>
    <lineage>
        <taxon>Eukaryota</taxon>
        <taxon>Fungi</taxon>
        <taxon>Dikarya</taxon>
        <taxon>Basidiomycota</taxon>
        <taxon>Agaricomycotina</taxon>
        <taxon>Agaricomycetes</taxon>
        <taxon>Hymenochaetales</taxon>
        <taxon>Schizoporaceae</taxon>
        <taxon>Schizopora</taxon>
    </lineage>
</organism>
<feature type="transmembrane region" description="Helical" evidence="7">
    <location>
        <begin position="153"/>
        <end position="172"/>
    </location>
</feature>
<feature type="transmembrane region" description="Helical" evidence="7">
    <location>
        <begin position="217"/>
        <end position="238"/>
    </location>
</feature>
<evidence type="ECO:0000256" key="4">
    <source>
        <dbReference type="ARBA" id="ARBA00022692"/>
    </source>
</evidence>
<dbReference type="GO" id="GO:0016020">
    <property type="term" value="C:membrane"/>
    <property type="evidence" value="ECO:0007669"/>
    <property type="project" value="TreeGrafter"/>
</dbReference>
<evidence type="ECO:0000313" key="9">
    <source>
        <dbReference type="EMBL" id="KLO17415.1"/>
    </source>
</evidence>
<dbReference type="PANTHER" id="PTHR23514">
    <property type="entry name" value="BYPASS OF STOP CODON PROTEIN 6"/>
    <property type="match status" value="1"/>
</dbReference>
<dbReference type="InterPro" id="IPR020846">
    <property type="entry name" value="MFS_dom"/>
</dbReference>
<dbReference type="SUPFAM" id="SSF103473">
    <property type="entry name" value="MFS general substrate transporter"/>
    <property type="match status" value="1"/>
</dbReference>
<evidence type="ECO:0000259" key="8">
    <source>
        <dbReference type="PROSITE" id="PS50850"/>
    </source>
</evidence>
<dbReference type="InterPro" id="IPR051788">
    <property type="entry name" value="MFS_Transporter"/>
</dbReference>
<feature type="domain" description="Major facilitator superfamily (MFS) profile" evidence="8">
    <location>
        <begin position="92"/>
        <end position="486"/>
    </location>
</feature>
<dbReference type="Gene3D" id="1.20.1250.20">
    <property type="entry name" value="MFS general substrate transporter like domains"/>
    <property type="match status" value="2"/>
</dbReference>
<evidence type="ECO:0000256" key="5">
    <source>
        <dbReference type="ARBA" id="ARBA00022989"/>
    </source>
</evidence>
<name>A0A0H2RZB7_9AGAM</name>
<protein>
    <submittedName>
        <fullName evidence="9">MFS general substrate transporter</fullName>
    </submittedName>
</protein>
<feature type="transmembrane region" description="Helical" evidence="7">
    <location>
        <begin position="340"/>
        <end position="359"/>
    </location>
</feature>
<feature type="transmembrane region" description="Helical" evidence="7">
    <location>
        <begin position="95"/>
        <end position="117"/>
    </location>
</feature>
<keyword evidence="4 7" id="KW-0812">Transmembrane</keyword>
<evidence type="ECO:0000256" key="6">
    <source>
        <dbReference type="ARBA" id="ARBA00023136"/>
    </source>
</evidence>
<keyword evidence="3" id="KW-0813">Transport</keyword>
<evidence type="ECO:0000313" key="10">
    <source>
        <dbReference type="Proteomes" id="UP000053477"/>
    </source>
</evidence>
<feature type="transmembrane region" description="Helical" evidence="7">
    <location>
        <begin position="429"/>
        <end position="451"/>
    </location>
</feature>
<evidence type="ECO:0000256" key="7">
    <source>
        <dbReference type="SAM" id="Phobius"/>
    </source>
</evidence>
<gene>
    <name evidence="9" type="ORF">SCHPADRAFT_821427</name>
</gene>
<feature type="transmembrane region" description="Helical" evidence="7">
    <location>
        <begin position="396"/>
        <end position="417"/>
    </location>
</feature>
<dbReference type="Pfam" id="PF07690">
    <property type="entry name" value="MFS_1"/>
    <property type="match status" value="1"/>
</dbReference>
<dbReference type="GO" id="GO:0022857">
    <property type="term" value="F:transmembrane transporter activity"/>
    <property type="evidence" value="ECO:0007669"/>
    <property type="project" value="InterPro"/>
</dbReference>
<evidence type="ECO:0000256" key="2">
    <source>
        <dbReference type="ARBA" id="ARBA00008335"/>
    </source>
</evidence>
<feature type="transmembrane region" description="Helical" evidence="7">
    <location>
        <begin position="299"/>
        <end position="318"/>
    </location>
</feature>
<dbReference type="AlphaFoldDB" id="A0A0H2RZB7"/>
<comment type="subcellular location">
    <subcellularLocation>
        <location evidence="1">Endomembrane system</location>
        <topology evidence="1">Multi-pass membrane protein</topology>
    </subcellularLocation>
</comment>
<feature type="transmembrane region" description="Helical" evidence="7">
    <location>
        <begin position="371"/>
        <end position="390"/>
    </location>
</feature>
<dbReference type="Proteomes" id="UP000053477">
    <property type="component" value="Unassembled WGS sequence"/>
</dbReference>